<evidence type="ECO:0000256" key="1">
    <source>
        <dbReference type="ARBA" id="ARBA00002486"/>
    </source>
</evidence>
<protein>
    <submittedName>
        <fullName evidence="5">Glucokinase-like ROK family protein</fullName>
    </submittedName>
</protein>
<dbReference type="GO" id="GO:0003677">
    <property type="term" value="F:DNA binding"/>
    <property type="evidence" value="ECO:0007669"/>
    <property type="project" value="InterPro"/>
</dbReference>
<dbReference type="SUPFAM" id="SSF46785">
    <property type="entry name" value="Winged helix' DNA-binding domain"/>
    <property type="match status" value="1"/>
</dbReference>
<dbReference type="SMART" id="SM00419">
    <property type="entry name" value="HTH_CRP"/>
    <property type="match status" value="1"/>
</dbReference>
<comment type="function">
    <text evidence="1">Transcriptional repressor of xylose-utilizing enzymes.</text>
</comment>
<dbReference type="PANTHER" id="PTHR18964">
    <property type="entry name" value="ROK (REPRESSOR, ORF, KINASE) FAMILY"/>
    <property type="match status" value="1"/>
</dbReference>
<evidence type="ECO:0000313" key="6">
    <source>
        <dbReference type="Proteomes" id="UP000774000"/>
    </source>
</evidence>
<dbReference type="SUPFAM" id="SSF53067">
    <property type="entry name" value="Actin-like ATPase domain"/>
    <property type="match status" value="1"/>
</dbReference>
<evidence type="ECO:0000259" key="4">
    <source>
        <dbReference type="SMART" id="SM00419"/>
    </source>
</evidence>
<dbReference type="Proteomes" id="UP000774000">
    <property type="component" value="Unassembled WGS sequence"/>
</dbReference>
<dbReference type="GO" id="GO:0006355">
    <property type="term" value="P:regulation of DNA-templated transcription"/>
    <property type="evidence" value="ECO:0007669"/>
    <property type="project" value="InterPro"/>
</dbReference>
<keyword evidence="6" id="KW-1185">Reference proteome</keyword>
<proteinExistence type="inferred from homology"/>
<dbReference type="Pfam" id="PF13412">
    <property type="entry name" value="HTH_24"/>
    <property type="match status" value="1"/>
</dbReference>
<organism evidence="5 6">
    <name type="scientific">Halanaerobacter jeridensis</name>
    <dbReference type="NCBI Taxonomy" id="706427"/>
    <lineage>
        <taxon>Bacteria</taxon>
        <taxon>Bacillati</taxon>
        <taxon>Bacillota</taxon>
        <taxon>Clostridia</taxon>
        <taxon>Halanaerobiales</taxon>
        <taxon>Halobacteroidaceae</taxon>
        <taxon>Halanaerobacter</taxon>
    </lineage>
</organism>
<accession>A0A938XPI9</accession>
<dbReference type="PANTHER" id="PTHR18964:SF149">
    <property type="entry name" value="BIFUNCTIONAL UDP-N-ACETYLGLUCOSAMINE 2-EPIMERASE_N-ACETYLMANNOSAMINE KINASE"/>
    <property type="match status" value="1"/>
</dbReference>
<gene>
    <name evidence="5" type="ORF">JOC47_001513</name>
</gene>
<dbReference type="Gene3D" id="1.10.10.10">
    <property type="entry name" value="Winged helix-like DNA-binding domain superfamily/Winged helix DNA-binding domain"/>
    <property type="match status" value="1"/>
</dbReference>
<dbReference type="AlphaFoldDB" id="A0A938XPI9"/>
<dbReference type="GO" id="GO:0042732">
    <property type="term" value="P:D-xylose metabolic process"/>
    <property type="evidence" value="ECO:0007669"/>
    <property type="project" value="UniProtKB-KW"/>
</dbReference>
<comment type="similarity">
    <text evidence="2">Belongs to the ROK (NagC/XylR) family.</text>
</comment>
<sequence length="411" mass="44789">MNHKVSFELMKQANVSLIMECIREKGPISRADIAQITGLTPASVSKITKNLISNDYIKEHGYGQSSGGRPPVLLELNAAAGYIIGVDLGPEILEVSITDLEANVLISNNEDLENLEQNFVLDELMNLIHLTMEASKIDKKEVIGIGMAVHGLVNSETGISIFAPHYHWKEVPIKEIIEDEFGLPTFIDNDVRAMALGERWFGRAQKSDNFITVNVSNGIGSGIVIDGELYQGTNYSAGEIGHIVVDNDGPQCSCGNYGCLESLASNPKIVKRARKLIKQGAQSKISTLVDNNLDEITVTDICKAANEEDEVALEVLKETGRYLGMGLAYLINILNPELIIIVGKIVKSKDNIFQYIEEVIESKALEVPAKRVNIVATALGEQAATIGGVTLVLRELFTGPELLEDKSETKT</sequence>
<evidence type="ECO:0000256" key="3">
    <source>
        <dbReference type="ARBA" id="ARBA00022629"/>
    </source>
</evidence>
<feature type="domain" description="HTH crp-type" evidence="4">
    <location>
        <begin position="16"/>
        <end position="75"/>
    </location>
</feature>
<reference evidence="5" key="1">
    <citation type="submission" date="2021-01" db="EMBL/GenBank/DDBJ databases">
        <title>Genomic Encyclopedia of Type Strains, Phase IV (KMG-IV): sequencing the most valuable type-strain genomes for metagenomic binning, comparative biology and taxonomic classification.</title>
        <authorList>
            <person name="Goeker M."/>
        </authorList>
    </citation>
    <scope>NUCLEOTIDE SEQUENCE</scope>
    <source>
        <strain evidence="5">DSM 23230</strain>
    </source>
</reference>
<name>A0A938XPI9_9FIRM</name>
<evidence type="ECO:0000313" key="5">
    <source>
        <dbReference type="EMBL" id="MBM7556662.1"/>
    </source>
</evidence>
<keyword evidence="3" id="KW-0859">Xylose metabolism</keyword>
<comment type="caution">
    <text evidence="5">The sequence shown here is derived from an EMBL/GenBank/DDBJ whole genome shotgun (WGS) entry which is preliminary data.</text>
</comment>
<evidence type="ECO:0000256" key="2">
    <source>
        <dbReference type="ARBA" id="ARBA00006479"/>
    </source>
</evidence>
<dbReference type="InterPro" id="IPR049874">
    <property type="entry name" value="ROK_cs"/>
</dbReference>
<dbReference type="PROSITE" id="PS01125">
    <property type="entry name" value="ROK"/>
    <property type="match status" value="1"/>
</dbReference>
<dbReference type="EMBL" id="JAFBDQ010000006">
    <property type="protein sequence ID" value="MBM7556662.1"/>
    <property type="molecule type" value="Genomic_DNA"/>
</dbReference>
<dbReference type="InterPro" id="IPR043129">
    <property type="entry name" value="ATPase_NBD"/>
</dbReference>
<dbReference type="RefSeq" id="WP_204701437.1">
    <property type="nucleotide sequence ID" value="NZ_JAFBDQ010000006.1"/>
</dbReference>
<dbReference type="Pfam" id="PF00480">
    <property type="entry name" value="ROK"/>
    <property type="match status" value="1"/>
</dbReference>
<dbReference type="InterPro" id="IPR012318">
    <property type="entry name" value="HTH_CRP"/>
</dbReference>
<dbReference type="InterPro" id="IPR000600">
    <property type="entry name" value="ROK"/>
</dbReference>
<dbReference type="Gene3D" id="3.30.420.40">
    <property type="match status" value="2"/>
</dbReference>
<keyword evidence="3" id="KW-0119">Carbohydrate metabolism</keyword>
<dbReference type="InterPro" id="IPR036388">
    <property type="entry name" value="WH-like_DNA-bd_sf"/>
</dbReference>
<dbReference type="InterPro" id="IPR036390">
    <property type="entry name" value="WH_DNA-bd_sf"/>
</dbReference>